<reference evidence="3" key="4">
    <citation type="journal article" date="2015" name="G3 (Bethesda)">
        <title>Genome sequences of three phytopathogenic species of the Magnaporthaceae family of fungi.</title>
        <authorList>
            <person name="Okagaki L.H."/>
            <person name="Nunes C.C."/>
            <person name="Sailsbery J."/>
            <person name="Clay B."/>
            <person name="Brown D."/>
            <person name="John T."/>
            <person name="Oh Y."/>
            <person name="Young N."/>
            <person name="Fitzgerald M."/>
            <person name="Haas B.J."/>
            <person name="Zeng Q."/>
            <person name="Young S."/>
            <person name="Adiconis X."/>
            <person name="Fan L."/>
            <person name="Levin J.Z."/>
            <person name="Mitchell T.K."/>
            <person name="Okubara P.A."/>
            <person name="Farman M.L."/>
            <person name="Kohn L.M."/>
            <person name="Birren B."/>
            <person name="Ma L.-J."/>
            <person name="Dean R.A."/>
        </authorList>
    </citation>
    <scope>NUCLEOTIDE SEQUENCE</scope>
    <source>
        <strain evidence="3">R3-111a-1</strain>
    </source>
</reference>
<dbReference type="Gene3D" id="1.20.1050.10">
    <property type="match status" value="1"/>
</dbReference>
<dbReference type="EnsemblFungi" id="EJT75741">
    <property type="protein sequence ID" value="EJT75741"/>
    <property type="gene ID" value="GGTG_05672"/>
</dbReference>
<dbReference type="OrthoDB" id="3587182at2759"/>
<organism evidence="2">
    <name type="scientific">Gaeumannomyces tritici (strain R3-111a-1)</name>
    <name type="common">Wheat and barley take-all root rot fungus</name>
    <name type="synonym">Gaeumannomyces graminis var. tritici</name>
    <dbReference type="NCBI Taxonomy" id="644352"/>
    <lineage>
        <taxon>Eukaryota</taxon>
        <taxon>Fungi</taxon>
        <taxon>Dikarya</taxon>
        <taxon>Ascomycota</taxon>
        <taxon>Pezizomycotina</taxon>
        <taxon>Sordariomycetes</taxon>
        <taxon>Sordariomycetidae</taxon>
        <taxon>Magnaporthales</taxon>
        <taxon>Magnaporthaceae</taxon>
        <taxon>Gaeumannomyces</taxon>
    </lineage>
</organism>
<dbReference type="HOGENOM" id="CLU_093914_0_0_1"/>
<reference evidence="2" key="3">
    <citation type="submission" date="2010-09" db="EMBL/GenBank/DDBJ databases">
        <title>Annotation of Gaeumannomyces graminis var. tritici R3-111a-1.</title>
        <authorList>
            <consortium name="The Broad Institute Genome Sequencing Platform"/>
            <person name="Ma L.-J."/>
            <person name="Dead R."/>
            <person name="Young S.K."/>
            <person name="Zeng Q."/>
            <person name="Gargeya S."/>
            <person name="Fitzgerald M."/>
            <person name="Haas B."/>
            <person name="Abouelleil A."/>
            <person name="Alvarado L."/>
            <person name="Arachchi H.M."/>
            <person name="Berlin A."/>
            <person name="Brown A."/>
            <person name="Chapman S.B."/>
            <person name="Chen Z."/>
            <person name="Dunbar C."/>
            <person name="Freedman E."/>
            <person name="Gearin G."/>
            <person name="Gellesch M."/>
            <person name="Goldberg J."/>
            <person name="Griggs A."/>
            <person name="Gujja S."/>
            <person name="Heiman D."/>
            <person name="Howarth C."/>
            <person name="Larson L."/>
            <person name="Lui A."/>
            <person name="MacDonald P.J.P."/>
            <person name="Mehta T."/>
            <person name="Montmayeur A."/>
            <person name="Murphy C."/>
            <person name="Neiman D."/>
            <person name="Pearson M."/>
            <person name="Priest M."/>
            <person name="Roberts A."/>
            <person name="Saif S."/>
            <person name="Shea T."/>
            <person name="Shenoy N."/>
            <person name="Sisk P."/>
            <person name="Stolte C."/>
            <person name="Sykes S."/>
            <person name="Yandava C."/>
            <person name="Wortman J."/>
            <person name="Nusbaum C."/>
            <person name="Birren B."/>
        </authorList>
    </citation>
    <scope>NUCLEOTIDE SEQUENCE</scope>
    <source>
        <strain evidence="2">R3-111a-1</strain>
    </source>
</reference>
<dbReference type="InterPro" id="IPR004045">
    <property type="entry name" value="Glutathione_S-Trfase_N"/>
</dbReference>
<dbReference type="VEuPathDB" id="FungiDB:GGTG_05672"/>
<evidence type="ECO:0000313" key="3">
    <source>
        <dbReference type="EnsemblFungi" id="EJT75741"/>
    </source>
</evidence>
<sequence length="259" mass="28127">MTAPLELFVFPWGVYPRRVLLYLAEKGLAGHPHIKITQVDVANQMSAPGKPPGSVPVLRLPDGTFVKQSVAILEYIEDVCDAPDPSQPWQADLAAAAAAATTVTGSMRGGDTAARRARAREILALADEANSHFGLAAHKGARVFVGAEETDPKAARLAMEYCRKAMGLLEPYYADDELPLLERGGRGVTIVDCVVFSLISFARGLYDVDLCSGPAGEELPSLRRFAEWFGKRESARLPEGEFYPAPIKELTVFIPENEE</sequence>
<dbReference type="Pfam" id="PF13409">
    <property type="entry name" value="GST_N_2"/>
    <property type="match status" value="1"/>
</dbReference>
<dbReference type="RefSeq" id="XP_009221741.1">
    <property type="nucleotide sequence ID" value="XM_009223477.1"/>
</dbReference>
<dbReference type="Proteomes" id="UP000006039">
    <property type="component" value="Unassembled WGS sequence"/>
</dbReference>
<accession>J3NWK9</accession>
<evidence type="ECO:0000259" key="1">
    <source>
        <dbReference type="PROSITE" id="PS50404"/>
    </source>
</evidence>
<dbReference type="InterPro" id="IPR036249">
    <property type="entry name" value="Thioredoxin-like_sf"/>
</dbReference>
<dbReference type="GeneID" id="20346130"/>
<dbReference type="STRING" id="644352.J3NWK9"/>
<evidence type="ECO:0000313" key="4">
    <source>
        <dbReference type="Proteomes" id="UP000006039"/>
    </source>
</evidence>
<reference evidence="4" key="1">
    <citation type="submission" date="2010-07" db="EMBL/GenBank/DDBJ databases">
        <title>The genome sequence of Gaeumannomyces graminis var. tritici strain R3-111a-1.</title>
        <authorList>
            <consortium name="The Broad Institute Genome Sequencing Platform"/>
            <person name="Ma L.-J."/>
            <person name="Dead R."/>
            <person name="Young S."/>
            <person name="Zeng Q."/>
            <person name="Koehrsen M."/>
            <person name="Alvarado L."/>
            <person name="Berlin A."/>
            <person name="Chapman S.B."/>
            <person name="Chen Z."/>
            <person name="Freedman E."/>
            <person name="Gellesch M."/>
            <person name="Goldberg J."/>
            <person name="Griggs A."/>
            <person name="Gujja S."/>
            <person name="Heilman E.R."/>
            <person name="Heiman D."/>
            <person name="Hepburn T."/>
            <person name="Howarth C."/>
            <person name="Jen D."/>
            <person name="Larson L."/>
            <person name="Mehta T."/>
            <person name="Neiman D."/>
            <person name="Pearson M."/>
            <person name="Roberts A."/>
            <person name="Saif S."/>
            <person name="Shea T."/>
            <person name="Shenoy N."/>
            <person name="Sisk P."/>
            <person name="Stolte C."/>
            <person name="Sykes S."/>
            <person name="Walk T."/>
            <person name="White J."/>
            <person name="Yandava C."/>
            <person name="Haas B."/>
            <person name="Nusbaum C."/>
            <person name="Birren B."/>
        </authorList>
    </citation>
    <scope>NUCLEOTIDE SEQUENCE [LARGE SCALE GENOMIC DNA]</scope>
    <source>
        <strain evidence="4">R3-111a-1</strain>
    </source>
</reference>
<reference evidence="3" key="5">
    <citation type="submission" date="2018-04" db="UniProtKB">
        <authorList>
            <consortium name="EnsemblFungi"/>
        </authorList>
    </citation>
    <scope>IDENTIFICATION</scope>
    <source>
        <strain evidence="3">R3-111a-1</strain>
    </source>
</reference>
<dbReference type="eggNOG" id="ENOG502RR4H">
    <property type="taxonomic scope" value="Eukaryota"/>
</dbReference>
<evidence type="ECO:0000313" key="2">
    <source>
        <dbReference type="EMBL" id="EJT75741.1"/>
    </source>
</evidence>
<dbReference type="InterPro" id="IPR036282">
    <property type="entry name" value="Glutathione-S-Trfase_C_sf"/>
</dbReference>
<keyword evidence="4" id="KW-1185">Reference proteome</keyword>
<dbReference type="Gene3D" id="3.40.30.10">
    <property type="entry name" value="Glutaredoxin"/>
    <property type="match status" value="1"/>
</dbReference>
<proteinExistence type="predicted"/>
<gene>
    <name evidence="3" type="primary">20346130</name>
    <name evidence="2" type="ORF">GGTG_05672</name>
</gene>
<feature type="domain" description="GST N-terminal" evidence="1">
    <location>
        <begin position="3"/>
        <end position="84"/>
    </location>
</feature>
<reference evidence="2" key="2">
    <citation type="submission" date="2010-07" db="EMBL/GenBank/DDBJ databases">
        <authorList>
            <consortium name="The Broad Institute Genome Sequencing Platform"/>
            <consortium name="Broad Institute Genome Sequencing Center for Infectious Disease"/>
            <person name="Ma L.-J."/>
            <person name="Dead R."/>
            <person name="Young S."/>
            <person name="Zeng Q."/>
            <person name="Koehrsen M."/>
            <person name="Alvarado L."/>
            <person name="Berlin A."/>
            <person name="Chapman S.B."/>
            <person name="Chen Z."/>
            <person name="Freedman E."/>
            <person name="Gellesch M."/>
            <person name="Goldberg J."/>
            <person name="Griggs A."/>
            <person name="Gujja S."/>
            <person name="Heilman E.R."/>
            <person name="Heiman D."/>
            <person name="Hepburn T."/>
            <person name="Howarth C."/>
            <person name="Jen D."/>
            <person name="Larson L."/>
            <person name="Mehta T."/>
            <person name="Neiman D."/>
            <person name="Pearson M."/>
            <person name="Roberts A."/>
            <person name="Saif S."/>
            <person name="Shea T."/>
            <person name="Shenoy N."/>
            <person name="Sisk P."/>
            <person name="Stolte C."/>
            <person name="Sykes S."/>
            <person name="Walk T."/>
            <person name="White J."/>
            <person name="Yandava C."/>
            <person name="Haas B."/>
            <person name="Nusbaum C."/>
            <person name="Birren B."/>
        </authorList>
    </citation>
    <scope>NUCLEOTIDE SEQUENCE</scope>
    <source>
        <strain evidence="2">R3-111a-1</strain>
    </source>
</reference>
<dbReference type="EMBL" id="GL385397">
    <property type="protein sequence ID" value="EJT75741.1"/>
    <property type="molecule type" value="Genomic_DNA"/>
</dbReference>
<dbReference type="AlphaFoldDB" id="J3NWK9"/>
<dbReference type="SUPFAM" id="SSF47616">
    <property type="entry name" value="GST C-terminal domain-like"/>
    <property type="match status" value="1"/>
</dbReference>
<name>J3NWK9_GAET3</name>
<dbReference type="SUPFAM" id="SSF52833">
    <property type="entry name" value="Thioredoxin-like"/>
    <property type="match status" value="1"/>
</dbReference>
<protein>
    <recommendedName>
        <fullName evidence="1">GST N-terminal domain-containing protein</fullName>
    </recommendedName>
</protein>
<dbReference type="PROSITE" id="PS50404">
    <property type="entry name" value="GST_NTER"/>
    <property type="match status" value="1"/>
</dbReference>